<evidence type="ECO:0000313" key="1">
    <source>
        <dbReference type="EMBL" id="CDE31956.1"/>
    </source>
</evidence>
<dbReference type="EMBL" id="CBIT010000112">
    <property type="protein sequence ID" value="CDE31956.1"/>
    <property type="molecule type" value="Genomic_DNA"/>
</dbReference>
<reference evidence="1" key="1">
    <citation type="submission" date="2012-11" db="EMBL/GenBank/DDBJ databases">
        <title>Dependencies among metagenomic species, viruses, plasmids and units of genetic variation.</title>
        <authorList>
            <person name="Nielsen H.B."/>
            <person name="Almeida M."/>
            <person name="Juncker A.S."/>
            <person name="Rasmussen S."/>
            <person name="Li J."/>
            <person name="Sunagawa S."/>
            <person name="Plichta D."/>
            <person name="Gautier L."/>
            <person name="Le Chatelier E."/>
            <person name="Peletier E."/>
            <person name="Bonde I."/>
            <person name="Nielsen T."/>
            <person name="Manichanh C."/>
            <person name="Arumugam M."/>
            <person name="Batto J."/>
            <person name="Santos M.B.Q.D."/>
            <person name="Blom N."/>
            <person name="Borruel N."/>
            <person name="Burgdorf K.S."/>
            <person name="Boumezbeur F."/>
            <person name="Casellas F."/>
            <person name="Dore J."/>
            <person name="Guarner F."/>
            <person name="Hansen T."/>
            <person name="Hildebrand F."/>
            <person name="Kaas R.S."/>
            <person name="Kennedy S."/>
            <person name="Kristiansen K."/>
            <person name="Kultima J.R."/>
            <person name="Leonard P."/>
            <person name="Levenez F."/>
            <person name="Lund O."/>
            <person name="Moumen B."/>
            <person name="Le Paslier D."/>
            <person name="Pons N."/>
            <person name="Pedersen O."/>
            <person name="Prifti E."/>
            <person name="Qin J."/>
            <person name="Raes J."/>
            <person name="Tap J."/>
            <person name="Tims S."/>
            <person name="Ussery D.W."/>
            <person name="Yamada T."/>
            <person name="MetaHit consortium"/>
            <person name="Renault P."/>
            <person name="Sicheritz-Ponten T."/>
            <person name="Bork P."/>
            <person name="Wang J."/>
            <person name="Brunak S."/>
            <person name="Ehrlich S.D."/>
        </authorList>
    </citation>
    <scope>NUCLEOTIDE SEQUENCE [LARGE SCALE GENOMIC DNA]</scope>
</reference>
<organism evidence="1">
    <name type="scientific">Leyella stercorea CAG:629</name>
    <dbReference type="NCBI Taxonomy" id="1263103"/>
    <lineage>
        <taxon>Bacteria</taxon>
        <taxon>Pseudomonadati</taxon>
        <taxon>Bacteroidota</taxon>
        <taxon>Bacteroidia</taxon>
        <taxon>Bacteroidales</taxon>
        <taxon>Prevotellaceae</taxon>
        <taxon>Leyella</taxon>
    </lineage>
</organism>
<dbReference type="AlphaFoldDB" id="R7GY03"/>
<proteinExistence type="predicted"/>
<gene>
    <name evidence="1" type="ORF">BN741_00009</name>
</gene>
<sequence>MKNSFVRGLSFHEANVPVKTMMLESSNITTEIPSTPTS</sequence>
<name>R7GY03_9BACT</name>
<dbReference type="Proteomes" id="UP000018072">
    <property type="component" value="Unassembled WGS sequence"/>
</dbReference>
<comment type="caution">
    <text evidence="1">The sequence shown here is derived from an EMBL/GenBank/DDBJ whole genome shotgun (WGS) entry which is preliminary data.</text>
</comment>
<accession>R7GY03</accession>
<protein>
    <submittedName>
        <fullName evidence="1">Uncharacterized protein</fullName>
    </submittedName>
</protein>